<dbReference type="PANTHER" id="PTHR38471:SF2">
    <property type="entry name" value="FOUR HELIX BUNDLE PROTEIN"/>
    <property type="match status" value="1"/>
</dbReference>
<protein>
    <submittedName>
        <fullName evidence="1">Four helix bundle protein</fullName>
    </submittedName>
</protein>
<dbReference type="Gene3D" id="1.20.1440.60">
    <property type="entry name" value="23S rRNA-intervening sequence"/>
    <property type="match status" value="1"/>
</dbReference>
<dbReference type="InterPro" id="IPR036583">
    <property type="entry name" value="23S_rRNA_IVS_sf"/>
</dbReference>
<name>A0A8K2A9J8_9CYAN</name>
<accession>A0A8K2A9J8</accession>
<dbReference type="AlphaFoldDB" id="A0A8K2A9J8"/>
<keyword evidence="2" id="KW-1185">Reference proteome</keyword>
<reference evidence="1" key="1">
    <citation type="submission" date="2019-12" db="EMBL/GenBank/DDBJ databases">
        <title>High-Quality draft genome sequences of three cyanobacteria isolated from the limestone walls of the Old Cathedral of Coimbra.</title>
        <authorList>
            <person name="Tiago I."/>
            <person name="Soares F."/>
            <person name="Portugal A."/>
        </authorList>
    </citation>
    <scope>NUCLEOTIDE SEQUENCE [LARGE SCALE GENOMIC DNA]</scope>
    <source>
        <strain evidence="1">C</strain>
    </source>
</reference>
<comment type="caution">
    <text evidence="1">The sequence shown here is derived from an EMBL/GenBank/DDBJ whole genome shotgun (WGS) entry which is preliminary data.</text>
</comment>
<proteinExistence type="predicted"/>
<sequence>MGRFQELKVWRRGKDLAVWVYQTTGQGEFCRDFGLRDQIRRAVVSIPSNIAEGDELNTNAQAVRHFYIAKSSTAEALTQGIIAREIGYLSPAQYEHIEQECTALSSMLNRLIQARQSSLTSSPQSPKP</sequence>
<dbReference type="RefSeq" id="WP_161826750.1">
    <property type="nucleotide sequence ID" value="NZ_WVIC01000046.1"/>
</dbReference>
<dbReference type="Proteomes" id="UP000607397">
    <property type="component" value="Unassembled WGS sequence"/>
</dbReference>
<organism evidence="1 2">
    <name type="scientific">Petrachloros mirabilis ULC683</name>
    <dbReference type="NCBI Taxonomy" id="2781853"/>
    <lineage>
        <taxon>Bacteria</taxon>
        <taxon>Bacillati</taxon>
        <taxon>Cyanobacteriota</taxon>
        <taxon>Cyanophyceae</taxon>
        <taxon>Synechococcales</taxon>
        <taxon>Petrachlorosaceae</taxon>
        <taxon>Petrachloros</taxon>
        <taxon>Petrachloros mirabilis</taxon>
    </lineage>
</organism>
<dbReference type="SUPFAM" id="SSF158446">
    <property type="entry name" value="IVS-encoded protein-like"/>
    <property type="match status" value="1"/>
</dbReference>
<evidence type="ECO:0000313" key="1">
    <source>
        <dbReference type="EMBL" id="NCJ08275.1"/>
    </source>
</evidence>
<dbReference type="Pfam" id="PF05635">
    <property type="entry name" value="23S_rRNA_IVP"/>
    <property type="match status" value="1"/>
</dbReference>
<dbReference type="CDD" id="cd16377">
    <property type="entry name" value="23S_rRNA_IVP_like"/>
    <property type="match status" value="1"/>
</dbReference>
<dbReference type="InterPro" id="IPR012657">
    <property type="entry name" value="23S_rRNA-intervening_sequence"/>
</dbReference>
<gene>
    <name evidence="1" type="ORF">GS597_17530</name>
</gene>
<dbReference type="NCBIfam" id="TIGR02436">
    <property type="entry name" value="four helix bundle protein"/>
    <property type="match status" value="1"/>
</dbReference>
<evidence type="ECO:0000313" key="2">
    <source>
        <dbReference type="Proteomes" id="UP000607397"/>
    </source>
</evidence>
<dbReference type="EMBL" id="WVIC01000046">
    <property type="protein sequence ID" value="NCJ08275.1"/>
    <property type="molecule type" value="Genomic_DNA"/>
</dbReference>
<dbReference type="PANTHER" id="PTHR38471">
    <property type="entry name" value="FOUR HELIX BUNDLE PROTEIN"/>
    <property type="match status" value="1"/>
</dbReference>